<dbReference type="InterPro" id="IPR032710">
    <property type="entry name" value="NTF2-like_dom_sf"/>
</dbReference>
<organism evidence="1 2">
    <name type="scientific">Lentzea indica</name>
    <dbReference type="NCBI Taxonomy" id="2604800"/>
    <lineage>
        <taxon>Bacteria</taxon>
        <taxon>Bacillati</taxon>
        <taxon>Actinomycetota</taxon>
        <taxon>Actinomycetes</taxon>
        <taxon>Pseudonocardiales</taxon>
        <taxon>Pseudonocardiaceae</taxon>
        <taxon>Lentzea</taxon>
    </lineage>
</organism>
<name>A0ABX1FS14_9PSEU</name>
<proteinExistence type="predicted"/>
<comment type="caution">
    <text evidence="1">The sequence shown here is derived from an EMBL/GenBank/DDBJ whole genome shotgun (WGS) entry which is preliminary data.</text>
</comment>
<protein>
    <submittedName>
        <fullName evidence="1">Nuclear transport factor 2 family protein</fullName>
    </submittedName>
</protein>
<dbReference type="Proteomes" id="UP001515943">
    <property type="component" value="Unassembled WGS sequence"/>
</dbReference>
<dbReference type="EMBL" id="VSRL01000199">
    <property type="protein sequence ID" value="NKE61823.1"/>
    <property type="molecule type" value="Genomic_DNA"/>
</dbReference>
<gene>
    <name evidence="1" type="ORF">FXN61_35710</name>
</gene>
<sequence length="169" mass="18981">MSDIQAGVPLASEDVDTDLLRQLNNDIWHPFRFAYAKLDAPAFLDLHAPVLIRAGGPAKQVSGFADYSDQMEKWFAELADRGSSVTISFRFVERIAADDLASERGIFQIVSKRADGDQRAFYGRFHTYARCTDGRWRICVDYDTDERSGTLEEEFLAAIDVDDDAAFSV</sequence>
<reference evidence="1 2" key="1">
    <citation type="submission" date="2019-08" db="EMBL/GenBank/DDBJ databases">
        <title>Lentzea from Indian Himalayas.</title>
        <authorList>
            <person name="Mandal S."/>
            <person name="Mallick Gupta A."/>
            <person name="Maiti P.K."/>
            <person name="Sarkar J."/>
            <person name="Mandal S."/>
        </authorList>
    </citation>
    <scope>NUCLEOTIDE SEQUENCE [LARGE SCALE GENOMIC DNA]</scope>
    <source>
        <strain evidence="1 2">PSKA42</strain>
    </source>
</reference>
<keyword evidence="2" id="KW-1185">Reference proteome</keyword>
<dbReference type="Gene3D" id="3.10.450.50">
    <property type="match status" value="1"/>
</dbReference>
<evidence type="ECO:0000313" key="1">
    <source>
        <dbReference type="EMBL" id="NKE61823.1"/>
    </source>
</evidence>
<accession>A0ABX1FS14</accession>
<evidence type="ECO:0000313" key="2">
    <source>
        <dbReference type="Proteomes" id="UP001515943"/>
    </source>
</evidence>
<dbReference type="SUPFAM" id="SSF54427">
    <property type="entry name" value="NTF2-like"/>
    <property type="match status" value="1"/>
</dbReference>